<sequence>MKRCINLIETNRLERNNEGLNYMLMHEALKTRSISEVIEIWAEYFANDIQYVQQIANRMKSEFKLESIQYIYHISKYKNFLVNRFQKYLHFYDKKVASNDQQFNKQPSQTQIISKPEFKDKALPFDSHYIERQDIIYVKCPQLIDSFHNGDYNMNSSLYKLKYDTNFKQILINIMYSKQTQKDPGEQPKQYDQQEFVQLAFYLQELQNIFYFHSQDYSIVADSFLIINFQDEIQMQINFADYIENLKLYIKFMYFSCERVEFWDKLMEQIGPYTQLNLETEYYYSLLKKASLILQSPYVSYDEINTSKEFFYTYIQTSIYEKDEDLEIYSMVGFAESFIKMKQWSQGLERLQELFKDKIQSKYEYKYIKVAIYMAKFFRFCDQFQKSLDIANLWLIQWRELLGEAHPNTLELYGLIALNQISLNFENNDTIIFLYKYLKLNQTAKKQFDEYYETFRTTKLAQNLQLSDE</sequence>
<evidence type="ECO:0000313" key="2">
    <source>
        <dbReference type="Proteomes" id="UP000039865"/>
    </source>
</evidence>
<dbReference type="InParanoid" id="A0A077ZQG6"/>
<evidence type="ECO:0000313" key="1">
    <source>
        <dbReference type="EMBL" id="CDW72153.1"/>
    </source>
</evidence>
<dbReference type="Proteomes" id="UP000039865">
    <property type="component" value="Unassembled WGS sequence"/>
</dbReference>
<proteinExistence type="predicted"/>
<dbReference type="EMBL" id="CCKQ01001050">
    <property type="protein sequence ID" value="CDW72153.1"/>
    <property type="molecule type" value="Genomic_DNA"/>
</dbReference>
<reference evidence="1 2" key="1">
    <citation type="submission" date="2014-06" db="EMBL/GenBank/DDBJ databases">
        <authorList>
            <person name="Swart Estienne"/>
        </authorList>
    </citation>
    <scope>NUCLEOTIDE SEQUENCE [LARGE SCALE GENOMIC DNA]</scope>
    <source>
        <strain evidence="1 2">130c</strain>
    </source>
</reference>
<name>A0A077ZQG6_STYLE</name>
<organism evidence="1 2">
    <name type="scientific">Stylonychia lemnae</name>
    <name type="common">Ciliate</name>
    <dbReference type="NCBI Taxonomy" id="5949"/>
    <lineage>
        <taxon>Eukaryota</taxon>
        <taxon>Sar</taxon>
        <taxon>Alveolata</taxon>
        <taxon>Ciliophora</taxon>
        <taxon>Intramacronucleata</taxon>
        <taxon>Spirotrichea</taxon>
        <taxon>Stichotrichia</taxon>
        <taxon>Sporadotrichida</taxon>
        <taxon>Oxytrichidae</taxon>
        <taxon>Stylonychinae</taxon>
        <taxon>Stylonychia</taxon>
    </lineage>
</organism>
<keyword evidence="2" id="KW-1185">Reference proteome</keyword>
<dbReference type="AlphaFoldDB" id="A0A077ZQG6"/>
<gene>
    <name evidence="1" type="primary">Contig3891.g4154</name>
    <name evidence="1" type="ORF">STYLEM_1107</name>
</gene>
<accession>A0A077ZQG6</accession>
<protein>
    <submittedName>
        <fullName evidence="1">Uncharacterized protein</fullName>
    </submittedName>
</protein>